<sequence length="458" mass="46778">MFRIDVDGLKNAADAAKTTKGDFENEFDGARKANFDVLDGQSGVWAQGAEKSYNLVDVSMTAFKSAFDSFSSSLAEASSDASDSLKPKYKELFAEVGSSPSNDQRISCNPDSNFGSSISDAAQKAQDMAKEASDLISHASDLDNECGERDAIISSLNEVKSYTNDEAEKFNNVKTKWDTLSQAVKAFDNTYSSKFSGDFVTADMERQAKTASAQAIVQHFLLSGDSAQSSDVNTNYADGSSGVTFEIGDDGEMKIGGDVSKAYHLLNASGSVDKNLTILGISGEGKMSGSVDVGAGASASGSVNQYGANGEVSAYAGVKATGDASLEFGKNLPFGGAGVSAHGEAFAGAEGTGKVQAGYNPDDDSYGLNASGEVFAGAKAEGNVSGHAGPFSVSADASVRAGAGVGGEAGVNFKDGKLSVNFGGNATAGVGAGFHVSGSVDVKSIVDGGADLVHHLFS</sequence>
<dbReference type="PATRIC" id="fig|864564.6.peg.421"/>
<dbReference type="Proteomes" id="UP000004946">
    <property type="component" value="Chromosome"/>
</dbReference>
<dbReference type="EMBL" id="AEON01000002">
    <property type="protein sequence ID" value="EFT82601.1"/>
    <property type="molecule type" value="Genomic_DNA"/>
</dbReference>
<evidence type="ECO:0000313" key="1">
    <source>
        <dbReference type="EMBL" id="EFT82601.1"/>
    </source>
</evidence>
<keyword evidence="2" id="KW-1185">Reference proteome</keyword>
<dbReference type="eggNOG" id="ENOG50330FU">
    <property type="taxonomic scope" value="Bacteria"/>
</dbReference>
<dbReference type="HOGENOM" id="CLU_603940_0_0_11"/>
<name>E6K2P7_PARDN</name>
<accession>E6K2P7</accession>
<dbReference type="KEGG" id="pdo:PSDT_0383"/>
<evidence type="ECO:0000313" key="2">
    <source>
        <dbReference type="Proteomes" id="UP000004946"/>
    </source>
</evidence>
<comment type="caution">
    <text evidence="1">The sequence shown here is derived from an EMBL/GenBank/DDBJ whole genome shotgun (WGS) entry which is preliminary data.</text>
</comment>
<dbReference type="AlphaFoldDB" id="E6K2P7"/>
<reference evidence="1 2" key="1">
    <citation type="submission" date="2010-12" db="EMBL/GenBank/DDBJ databases">
        <authorList>
            <person name="Muzny D."/>
            <person name="Qin X."/>
            <person name="Buhay C."/>
            <person name="Dugan-Rocha S."/>
            <person name="Ding Y."/>
            <person name="Chen G."/>
            <person name="Hawes A."/>
            <person name="Holder M."/>
            <person name="Jhangiani S."/>
            <person name="Johnson A."/>
            <person name="Khan Z."/>
            <person name="Li Z."/>
            <person name="Liu W."/>
            <person name="Liu X."/>
            <person name="Perez L."/>
            <person name="Shen H."/>
            <person name="Wang Q."/>
            <person name="Watt J."/>
            <person name="Xi L."/>
            <person name="Xin Y."/>
            <person name="Zhou J."/>
            <person name="Deng J."/>
            <person name="Jiang H."/>
            <person name="Liu Y."/>
            <person name="Qu J."/>
            <person name="Song X.-Z."/>
            <person name="Zhang L."/>
            <person name="Villasana D."/>
            <person name="Johnson A."/>
            <person name="Liu J."/>
            <person name="Liyanage D."/>
            <person name="Lorensuhewa L."/>
            <person name="Robinson T."/>
            <person name="Song A."/>
            <person name="Song B.-B."/>
            <person name="Dinh H."/>
            <person name="Thornton R."/>
            <person name="Coyle M."/>
            <person name="Francisco L."/>
            <person name="Jackson L."/>
            <person name="Javaid M."/>
            <person name="Korchina V."/>
            <person name="Kovar C."/>
            <person name="Mata R."/>
            <person name="Mathew T."/>
            <person name="Ngo R."/>
            <person name="Nguyen L."/>
            <person name="Nguyen N."/>
            <person name="Okwuonu G."/>
            <person name="Ongeri F."/>
            <person name="Pham C."/>
            <person name="Simmons D."/>
            <person name="Wilczek-Boney K."/>
            <person name="Hale W."/>
            <person name="Jakkamsetti A."/>
            <person name="Pham P."/>
            <person name="Ruth R."/>
            <person name="San Lucas F."/>
            <person name="Warren J."/>
            <person name="Zhang J."/>
            <person name="Zhao Z."/>
            <person name="Zhou C."/>
            <person name="Zhu D."/>
            <person name="Lee S."/>
            <person name="Bess C."/>
            <person name="Blankenburg K."/>
            <person name="Forbes L."/>
            <person name="Fu Q."/>
            <person name="Gubbala S."/>
            <person name="Hirani K."/>
            <person name="Jayaseelan J.C."/>
            <person name="Lara F."/>
            <person name="Munidasa M."/>
            <person name="Palculict T."/>
            <person name="Patil S."/>
            <person name="Pu L.-L."/>
            <person name="Saada N."/>
            <person name="Tang L."/>
            <person name="Weissenberger G."/>
            <person name="Zhu Y."/>
            <person name="Hemphill L."/>
            <person name="Shang Y."/>
            <person name="Youmans B."/>
            <person name="Ayvaz T."/>
            <person name="Ross M."/>
            <person name="Santibanez J."/>
            <person name="Aqrawi P."/>
            <person name="Gross S."/>
            <person name="Joshi V."/>
            <person name="Fowler G."/>
            <person name="Nazareth L."/>
            <person name="Reid J."/>
            <person name="Worley K."/>
            <person name="Petrosino J."/>
            <person name="Highlander S."/>
            <person name="Gibbs R."/>
        </authorList>
    </citation>
    <scope>NUCLEOTIDE SEQUENCE [LARGE SCALE GENOMIC DNA]</scope>
    <source>
        <strain evidence="1 2">DSM 10105</strain>
    </source>
</reference>
<protein>
    <submittedName>
        <fullName evidence="1">Uncharacterized protein</fullName>
    </submittedName>
</protein>
<organism evidence="1 2">
    <name type="scientific">Parascardovia denticolens DSM 10105 = JCM 12538</name>
    <dbReference type="NCBI Taxonomy" id="864564"/>
    <lineage>
        <taxon>Bacteria</taxon>
        <taxon>Bacillati</taxon>
        <taxon>Actinomycetota</taxon>
        <taxon>Actinomycetes</taxon>
        <taxon>Bifidobacteriales</taxon>
        <taxon>Bifidobacteriaceae</taxon>
        <taxon>Parascardovia</taxon>
    </lineage>
</organism>
<gene>
    <name evidence="1" type="ORF">HMPREF0620_1286</name>
</gene>
<dbReference type="RefSeq" id="WP_006289749.1">
    <property type="nucleotide sequence ID" value="NZ_AP012333.1"/>
</dbReference>
<proteinExistence type="predicted"/>